<dbReference type="Proteomes" id="UP000655044">
    <property type="component" value="Unassembled WGS sequence"/>
</dbReference>
<gene>
    <name evidence="2" type="ORF">Pro02_29740</name>
</gene>
<dbReference type="RefSeq" id="WP_189242131.1">
    <property type="nucleotide sequence ID" value="NZ_BMQP01000009.1"/>
</dbReference>
<protein>
    <submittedName>
        <fullName evidence="2">Uncharacterized protein</fullName>
    </submittedName>
</protein>
<accession>A0A8J3RWU8</accession>
<sequence>MSDHRSRCEVCGGVRPAQNPNEYTRERLLLIAEVGFCACRSVATADDGRPPAEPRHAEPRHAEPRRAEPRAAEPQSARPQPVGSRTAG</sequence>
<feature type="region of interest" description="Disordered" evidence="1">
    <location>
        <begin position="1"/>
        <end position="21"/>
    </location>
</feature>
<reference evidence="2" key="1">
    <citation type="submission" date="2021-01" db="EMBL/GenBank/DDBJ databases">
        <title>Whole genome shotgun sequence of Planobispora rosea NBRC 15558.</title>
        <authorList>
            <person name="Komaki H."/>
            <person name="Tamura T."/>
        </authorList>
    </citation>
    <scope>NUCLEOTIDE SEQUENCE</scope>
    <source>
        <strain evidence="2">NBRC 15558</strain>
    </source>
</reference>
<dbReference type="AlphaFoldDB" id="A0A8J3RWU8"/>
<evidence type="ECO:0000313" key="2">
    <source>
        <dbReference type="EMBL" id="GIH84566.1"/>
    </source>
</evidence>
<evidence type="ECO:0000313" key="3">
    <source>
        <dbReference type="Proteomes" id="UP000655044"/>
    </source>
</evidence>
<evidence type="ECO:0000256" key="1">
    <source>
        <dbReference type="SAM" id="MobiDB-lite"/>
    </source>
</evidence>
<feature type="compositionally biased region" description="Basic and acidic residues" evidence="1">
    <location>
        <begin position="46"/>
        <end position="71"/>
    </location>
</feature>
<comment type="caution">
    <text evidence="2">The sequence shown here is derived from an EMBL/GenBank/DDBJ whole genome shotgun (WGS) entry which is preliminary data.</text>
</comment>
<proteinExistence type="predicted"/>
<keyword evidence="3" id="KW-1185">Reference proteome</keyword>
<feature type="compositionally biased region" description="Low complexity" evidence="1">
    <location>
        <begin position="72"/>
        <end position="81"/>
    </location>
</feature>
<organism evidence="2 3">
    <name type="scientific">Planobispora rosea</name>
    <dbReference type="NCBI Taxonomy" id="35762"/>
    <lineage>
        <taxon>Bacteria</taxon>
        <taxon>Bacillati</taxon>
        <taxon>Actinomycetota</taxon>
        <taxon>Actinomycetes</taxon>
        <taxon>Streptosporangiales</taxon>
        <taxon>Streptosporangiaceae</taxon>
        <taxon>Planobispora</taxon>
    </lineage>
</organism>
<dbReference type="EMBL" id="BOOI01000024">
    <property type="protein sequence ID" value="GIH84566.1"/>
    <property type="molecule type" value="Genomic_DNA"/>
</dbReference>
<name>A0A8J3RWU8_PLARO</name>
<feature type="region of interest" description="Disordered" evidence="1">
    <location>
        <begin position="44"/>
        <end position="88"/>
    </location>
</feature>